<name>A0ACD3AHY7_9AGAR</name>
<dbReference type="EMBL" id="ML208439">
    <property type="protein sequence ID" value="TFK65365.1"/>
    <property type="molecule type" value="Genomic_DNA"/>
</dbReference>
<dbReference type="Proteomes" id="UP000308600">
    <property type="component" value="Unassembled WGS sequence"/>
</dbReference>
<accession>A0ACD3AHY7</accession>
<sequence length="150" mass="16346">MISSTTFILTILATSLSATANVIRAGTTNSTKCISAIDLSLQNGTPVGIFDCNTSYNEQWVIKKGETKVQVAGTSFCLDAGSSPQNGVGLKVWQCYDNLPAQDWYWTDDNRIALKDQGFCVDVPNGNLTSGAQLQIWKCTDNNNNQVWTQ</sequence>
<proteinExistence type="predicted"/>
<reference evidence="1 2" key="1">
    <citation type="journal article" date="2019" name="Nat. Ecol. Evol.">
        <title>Megaphylogeny resolves global patterns of mushroom evolution.</title>
        <authorList>
            <person name="Varga T."/>
            <person name="Krizsan K."/>
            <person name="Foldi C."/>
            <person name="Dima B."/>
            <person name="Sanchez-Garcia M."/>
            <person name="Sanchez-Ramirez S."/>
            <person name="Szollosi G.J."/>
            <person name="Szarkandi J.G."/>
            <person name="Papp V."/>
            <person name="Albert L."/>
            <person name="Andreopoulos W."/>
            <person name="Angelini C."/>
            <person name="Antonin V."/>
            <person name="Barry K.W."/>
            <person name="Bougher N.L."/>
            <person name="Buchanan P."/>
            <person name="Buyck B."/>
            <person name="Bense V."/>
            <person name="Catcheside P."/>
            <person name="Chovatia M."/>
            <person name="Cooper J."/>
            <person name="Damon W."/>
            <person name="Desjardin D."/>
            <person name="Finy P."/>
            <person name="Geml J."/>
            <person name="Haridas S."/>
            <person name="Hughes K."/>
            <person name="Justo A."/>
            <person name="Karasinski D."/>
            <person name="Kautmanova I."/>
            <person name="Kiss B."/>
            <person name="Kocsube S."/>
            <person name="Kotiranta H."/>
            <person name="LaButti K.M."/>
            <person name="Lechner B.E."/>
            <person name="Liimatainen K."/>
            <person name="Lipzen A."/>
            <person name="Lukacs Z."/>
            <person name="Mihaltcheva S."/>
            <person name="Morgado L.N."/>
            <person name="Niskanen T."/>
            <person name="Noordeloos M.E."/>
            <person name="Ohm R.A."/>
            <person name="Ortiz-Santana B."/>
            <person name="Ovrebo C."/>
            <person name="Racz N."/>
            <person name="Riley R."/>
            <person name="Savchenko A."/>
            <person name="Shiryaev A."/>
            <person name="Soop K."/>
            <person name="Spirin V."/>
            <person name="Szebenyi C."/>
            <person name="Tomsovsky M."/>
            <person name="Tulloss R.E."/>
            <person name="Uehling J."/>
            <person name="Grigoriev I.V."/>
            <person name="Vagvolgyi C."/>
            <person name="Papp T."/>
            <person name="Martin F.M."/>
            <person name="Miettinen O."/>
            <person name="Hibbett D.S."/>
            <person name="Nagy L.G."/>
        </authorList>
    </citation>
    <scope>NUCLEOTIDE SEQUENCE [LARGE SCALE GENOMIC DNA]</scope>
    <source>
        <strain evidence="1 2">NL-1719</strain>
    </source>
</reference>
<keyword evidence="2" id="KW-1185">Reference proteome</keyword>
<gene>
    <name evidence="1" type="ORF">BDN72DRAFT_860685</name>
</gene>
<protein>
    <submittedName>
        <fullName evidence="1">Carbohydrate-binding module family 13 protein</fullName>
    </submittedName>
</protein>
<evidence type="ECO:0000313" key="2">
    <source>
        <dbReference type="Proteomes" id="UP000308600"/>
    </source>
</evidence>
<organism evidence="1 2">
    <name type="scientific">Pluteus cervinus</name>
    <dbReference type="NCBI Taxonomy" id="181527"/>
    <lineage>
        <taxon>Eukaryota</taxon>
        <taxon>Fungi</taxon>
        <taxon>Dikarya</taxon>
        <taxon>Basidiomycota</taxon>
        <taxon>Agaricomycotina</taxon>
        <taxon>Agaricomycetes</taxon>
        <taxon>Agaricomycetidae</taxon>
        <taxon>Agaricales</taxon>
        <taxon>Pluteineae</taxon>
        <taxon>Pluteaceae</taxon>
        <taxon>Pluteus</taxon>
    </lineage>
</organism>
<evidence type="ECO:0000313" key="1">
    <source>
        <dbReference type="EMBL" id="TFK65365.1"/>
    </source>
</evidence>